<accession>A0AA39N910</accession>
<sequence>MTGSSYRLETPRSRQHPDPLHFEHSSFTPSSVISSHQHSPKSPPLLYELPSPTSMSPPTSPKSKGRLISPTSPSFPGRSRTPRSGRPTPPPVRRNRSVTPLGVVQSDLERFADQCRAWYFNQDDKAGHLMTQTLATIAPSQRASYARLQASTRAAYHRSVTARRHAEFEAHLSATLPGGSLLPHSRANPSSPAAQKERLDRFQRFLRTWCTLGMPGPQPFFYGLWALMRLQTIPENIGGAGCNRIDWEIDDAVFKETAGKDFMLEAIDVLKGVLAFEETSSSKRASSAVTDELASHGIAHSRSQSQPLSSQSPMHIVKGATPKRPRAPSDPFLDTPALSRSVGSSLSQSSDTNSTLLTTLISDKVDDPPSPLSAYEEEYVSPTARGRSAQDDLSEEFLRVWTSPDLPNSEYRDLLKSFPSFLTRRPLPRFPTPSKLHATDLEEGFVDTLDAKQIRFGTGCMWIGAKQRSDGWQGSWWSRFISWWKETFC</sequence>
<dbReference type="RefSeq" id="XP_060333149.1">
    <property type="nucleotide sequence ID" value="XM_060481139.1"/>
</dbReference>
<evidence type="ECO:0000256" key="1">
    <source>
        <dbReference type="SAM" id="MobiDB-lite"/>
    </source>
</evidence>
<feature type="compositionally biased region" description="Low complexity" evidence="1">
    <location>
        <begin position="69"/>
        <end position="86"/>
    </location>
</feature>
<keyword evidence="3" id="KW-1185">Reference proteome</keyword>
<proteinExistence type="predicted"/>
<feature type="region of interest" description="Disordered" evidence="1">
    <location>
        <begin position="1"/>
        <end position="101"/>
    </location>
</feature>
<dbReference type="GeneID" id="85364687"/>
<evidence type="ECO:0000313" key="3">
    <source>
        <dbReference type="Proteomes" id="UP001175211"/>
    </source>
</evidence>
<name>A0AA39N910_ARMTA</name>
<dbReference type="AlphaFoldDB" id="A0AA39N910"/>
<feature type="compositionally biased region" description="Basic and acidic residues" evidence="1">
    <location>
        <begin position="9"/>
        <end position="24"/>
    </location>
</feature>
<feature type="compositionally biased region" description="Polar residues" evidence="1">
    <location>
        <begin position="25"/>
        <end position="37"/>
    </location>
</feature>
<dbReference type="Proteomes" id="UP001175211">
    <property type="component" value="Unassembled WGS sequence"/>
</dbReference>
<feature type="region of interest" description="Disordered" evidence="1">
    <location>
        <begin position="293"/>
        <end position="388"/>
    </location>
</feature>
<gene>
    <name evidence="2" type="ORF">EV420DRAFT_188807</name>
</gene>
<comment type="caution">
    <text evidence="2">The sequence shown here is derived from an EMBL/GenBank/DDBJ whole genome shotgun (WGS) entry which is preliminary data.</text>
</comment>
<reference evidence="2" key="1">
    <citation type="submission" date="2023-06" db="EMBL/GenBank/DDBJ databases">
        <authorList>
            <consortium name="Lawrence Berkeley National Laboratory"/>
            <person name="Ahrendt S."/>
            <person name="Sahu N."/>
            <person name="Indic B."/>
            <person name="Wong-Bajracharya J."/>
            <person name="Merenyi Z."/>
            <person name="Ke H.-M."/>
            <person name="Monk M."/>
            <person name="Kocsube S."/>
            <person name="Drula E."/>
            <person name="Lipzen A."/>
            <person name="Balint B."/>
            <person name="Henrissat B."/>
            <person name="Andreopoulos B."/>
            <person name="Martin F.M."/>
            <person name="Harder C.B."/>
            <person name="Rigling D."/>
            <person name="Ford K.L."/>
            <person name="Foster G.D."/>
            <person name="Pangilinan J."/>
            <person name="Papanicolaou A."/>
            <person name="Barry K."/>
            <person name="LaButti K."/>
            <person name="Viragh M."/>
            <person name="Koriabine M."/>
            <person name="Yan M."/>
            <person name="Riley R."/>
            <person name="Champramary S."/>
            <person name="Plett K.L."/>
            <person name="Tsai I.J."/>
            <person name="Slot J."/>
            <person name="Sipos G."/>
            <person name="Plett J."/>
            <person name="Nagy L.G."/>
            <person name="Grigoriev I.V."/>
        </authorList>
    </citation>
    <scope>NUCLEOTIDE SEQUENCE</scope>
    <source>
        <strain evidence="2">CCBAS 213</strain>
    </source>
</reference>
<protein>
    <submittedName>
        <fullName evidence="2">Uncharacterized protein</fullName>
    </submittedName>
</protein>
<feature type="compositionally biased region" description="Low complexity" evidence="1">
    <location>
        <begin position="301"/>
        <end position="313"/>
    </location>
</feature>
<organism evidence="2 3">
    <name type="scientific">Armillaria tabescens</name>
    <name type="common">Ringless honey mushroom</name>
    <name type="synonym">Agaricus tabescens</name>
    <dbReference type="NCBI Taxonomy" id="1929756"/>
    <lineage>
        <taxon>Eukaryota</taxon>
        <taxon>Fungi</taxon>
        <taxon>Dikarya</taxon>
        <taxon>Basidiomycota</taxon>
        <taxon>Agaricomycotina</taxon>
        <taxon>Agaricomycetes</taxon>
        <taxon>Agaricomycetidae</taxon>
        <taxon>Agaricales</taxon>
        <taxon>Marasmiineae</taxon>
        <taxon>Physalacriaceae</taxon>
        <taxon>Desarmillaria</taxon>
    </lineage>
</organism>
<dbReference type="EMBL" id="JAUEPS010000011">
    <property type="protein sequence ID" value="KAK0461252.1"/>
    <property type="molecule type" value="Genomic_DNA"/>
</dbReference>
<feature type="compositionally biased region" description="Low complexity" evidence="1">
    <location>
        <begin position="339"/>
        <end position="362"/>
    </location>
</feature>
<evidence type="ECO:0000313" key="2">
    <source>
        <dbReference type="EMBL" id="KAK0461252.1"/>
    </source>
</evidence>